<feature type="region of interest" description="Disordered" evidence="1">
    <location>
        <begin position="48"/>
        <end position="79"/>
    </location>
</feature>
<dbReference type="Pfam" id="PF04448">
    <property type="entry name" value="DUF551"/>
    <property type="match status" value="1"/>
</dbReference>
<dbReference type="Proteomes" id="UP000275777">
    <property type="component" value="Chromosome"/>
</dbReference>
<feature type="domain" description="DUF551" evidence="2">
    <location>
        <begin position="9"/>
        <end position="62"/>
    </location>
</feature>
<evidence type="ECO:0000259" key="2">
    <source>
        <dbReference type="Pfam" id="PF04448"/>
    </source>
</evidence>
<organism evidence="3 4">
    <name type="scientific">Chromobacterium violaceum</name>
    <dbReference type="NCBI Taxonomy" id="536"/>
    <lineage>
        <taxon>Bacteria</taxon>
        <taxon>Pseudomonadati</taxon>
        <taxon>Pseudomonadota</taxon>
        <taxon>Betaproteobacteria</taxon>
        <taxon>Neisseriales</taxon>
        <taxon>Chromobacteriaceae</taxon>
        <taxon>Chromobacterium</taxon>
    </lineage>
</organism>
<dbReference type="EMBL" id="LR134182">
    <property type="protein sequence ID" value="VEB42922.1"/>
    <property type="molecule type" value="Genomic_DNA"/>
</dbReference>
<name>A0A447TDH8_CHRVL</name>
<feature type="compositionally biased region" description="Basic and acidic residues" evidence="1">
    <location>
        <begin position="64"/>
        <end position="73"/>
    </location>
</feature>
<proteinExistence type="predicted"/>
<accession>A0A447TDH8</accession>
<evidence type="ECO:0000313" key="3">
    <source>
        <dbReference type="EMBL" id="VEB42922.1"/>
    </source>
</evidence>
<dbReference type="InterPro" id="IPR007539">
    <property type="entry name" value="DUF551"/>
</dbReference>
<reference evidence="3 4" key="1">
    <citation type="submission" date="2018-12" db="EMBL/GenBank/DDBJ databases">
        <authorList>
            <consortium name="Pathogen Informatics"/>
        </authorList>
    </citation>
    <scope>NUCLEOTIDE SEQUENCE [LARGE SCALE GENOMIC DNA]</scope>
    <source>
        <strain evidence="3 4">NCTC9695</strain>
    </source>
</reference>
<evidence type="ECO:0000313" key="4">
    <source>
        <dbReference type="Proteomes" id="UP000275777"/>
    </source>
</evidence>
<protein>
    <recommendedName>
        <fullName evidence="2">DUF551 domain-containing protein</fullName>
    </recommendedName>
</protein>
<gene>
    <name evidence="3" type="ORF">NCTC9695_03376</name>
</gene>
<dbReference type="AlphaFoldDB" id="A0A447TDH8"/>
<evidence type="ECO:0000256" key="1">
    <source>
        <dbReference type="SAM" id="MobiDB-lite"/>
    </source>
</evidence>
<sequence>MEWKPIETAPKDGTHVIAYRPTKYGEHIESMYFDDDGWFFSFDGEYGEEQPTHWIPRPAAPKEGSSDDRRHLQAPESQP</sequence>